<evidence type="ECO:0000259" key="4">
    <source>
        <dbReference type="SMART" id="SM00906"/>
    </source>
</evidence>
<evidence type="ECO:0000256" key="3">
    <source>
        <dbReference type="SAM" id="MobiDB-lite"/>
    </source>
</evidence>
<evidence type="ECO:0000256" key="2">
    <source>
        <dbReference type="ARBA" id="ARBA00023242"/>
    </source>
</evidence>
<feature type="region of interest" description="Disordered" evidence="3">
    <location>
        <begin position="122"/>
        <end position="154"/>
    </location>
</feature>
<feature type="region of interest" description="Disordered" evidence="3">
    <location>
        <begin position="24"/>
        <end position="63"/>
    </location>
</feature>
<organism evidence="5 6">
    <name type="scientific">Alternaria atra</name>
    <dbReference type="NCBI Taxonomy" id="119953"/>
    <lineage>
        <taxon>Eukaryota</taxon>
        <taxon>Fungi</taxon>
        <taxon>Dikarya</taxon>
        <taxon>Ascomycota</taxon>
        <taxon>Pezizomycotina</taxon>
        <taxon>Dothideomycetes</taxon>
        <taxon>Pleosporomycetidae</taxon>
        <taxon>Pleosporales</taxon>
        <taxon>Pleosporineae</taxon>
        <taxon>Pleosporaceae</taxon>
        <taxon>Alternaria</taxon>
        <taxon>Alternaria sect. Ulocladioides</taxon>
    </lineage>
</organism>
<proteinExistence type="predicted"/>
<protein>
    <recommendedName>
        <fullName evidence="4">Xylanolytic transcriptional activator regulatory domain-containing protein</fullName>
    </recommendedName>
</protein>
<feature type="compositionally biased region" description="Low complexity" evidence="3">
    <location>
        <begin position="135"/>
        <end position="147"/>
    </location>
</feature>
<dbReference type="GO" id="GO:0008270">
    <property type="term" value="F:zinc ion binding"/>
    <property type="evidence" value="ECO:0007669"/>
    <property type="project" value="InterPro"/>
</dbReference>
<dbReference type="InterPro" id="IPR053230">
    <property type="entry name" value="Trans_reg_galc"/>
</dbReference>
<dbReference type="SMART" id="SM00906">
    <property type="entry name" value="Fungal_trans"/>
    <property type="match status" value="1"/>
</dbReference>
<dbReference type="Pfam" id="PF04082">
    <property type="entry name" value="Fungal_trans"/>
    <property type="match status" value="1"/>
</dbReference>
<dbReference type="CDD" id="cd00067">
    <property type="entry name" value="GAL4"/>
    <property type="match status" value="1"/>
</dbReference>
<gene>
    <name evidence="5" type="ORF">ALTATR162_LOCUS485</name>
</gene>
<dbReference type="Proteomes" id="UP000676310">
    <property type="component" value="Unassembled WGS sequence"/>
</dbReference>
<dbReference type="GeneID" id="67016562"/>
<keyword evidence="1" id="KW-0479">Metal-binding</keyword>
<dbReference type="AlphaFoldDB" id="A0A8J2HSN9"/>
<comment type="caution">
    <text evidence="5">The sequence shown here is derived from an EMBL/GenBank/DDBJ whole genome shotgun (WGS) entry which is preliminary data.</text>
</comment>
<feature type="compositionally biased region" description="Polar residues" evidence="3">
    <location>
        <begin position="48"/>
        <end position="61"/>
    </location>
</feature>
<sequence length="766" mass="85045">MQDDRQPGPPTAGPYGSQFKVAIPRLPARRGPPPTTPKSRQRDRVQVTRASSPSDTTTQEIKCSGSLPRCNYCEKTDKTCVYERPRKDRLATAKDRNQALVSVLKDLSLRVSDDDKRRIEDALQDSDDEVGSPVSISSSSRASAAQHYQHHSRMHPFASSSSYVSLAAETSPTSDQSPLPRLDGIVPEESGDEEGGEQPNVVEAGFLGQISEVQWLQSLRSRVQAVETVLFGPGYSIAPLSQPPSPTFAASPASIPATPLQQISLTNYYLDDEGIKLTNCGNPFELPPEHTAALLFQSYTQTVQSSFPILPVTIEHQLHQYYTLVRSGQAIHCPEKWFALVNLVFAIGAKFSHLTQADWRADELDHVVYLSRAFQLLSMNDTIVVMSAPDLLTTQASSAAGLFAIYYMTAGHVNRAWVMVGIAMRSAFSLGLHVQYEDQSVSAPRRQSMVCTWWSLHSLESLLSSITGRPSIIPNENITTPLPGVVIGDQTLRAGVVSFDFLDADTNLNLLTQQIISSLYTQRRSAPSWDYVQQMTCSLVGDLDKWAVDYIPQVYSDESNSAHVQQREVFLLKIQYYRLKILITCPSLRRVERCFEAGTDDFNSLDLSVAETCVQAARDVASLLASEPDIKSLYEKGPWWIIVHNIMQALAVLMIATSCPDHFRDSLPASIHGIGQLVSSLRGMRETNMLAARAYQVVYSIVKTSKPFVWADVADAFPDEVIMVLQQPATGKMDPQYLPWPGNDELNEALFRYEMDGFGNYHFHML</sequence>
<evidence type="ECO:0000313" key="5">
    <source>
        <dbReference type="EMBL" id="CAG5139422.1"/>
    </source>
</evidence>
<dbReference type="GO" id="GO:0006351">
    <property type="term" value="P:DNA-templated transcription"/>
    <property type="evidence" value="ECO:0007669"/>
    <property type="project" value="InterPro"/>
</dbReference>
<feature type="domain" description="Xylanolytic transcriptional activator regulatory" evidence="4">
    <location>
        <begin position="416"/>
        <end position="489"/>
    </location>
</feature>
<dbReference type="PANTHER" id="PTHR47654:SF5">
    <property type="entry name" value="TRANSCRIPTION FACTOR DOMAIN-CONTAINING PROTEIN"/>
    <property type="match status" value="1"/>
</dbReference>
<evidence type="ECO:0000313" key="6">
    <source>
        <dbReference type="Proteomes" id="UP000676310"/>
    </source>
</evidence>
<reference evidence="5" key="1">
    <citation type="submission" date="2021-05" db="EMBL/GenBank/DDBJ databases">
        <authorList>
            <person name="Stam R."/>
        </authorList>
    </citation>
    <scope>NUCLEOTIDE SEQUENCE</scope>
    <source>
        <strain evidence="5">CS162</strain>
    </source>
</reference>
<dbReference type="Gene3D" id="4.10.240.10">
    <property type="entry name" value="Zn(2)-C6 fungal-type DNA-binding domain"/>
    <property type="match status" value="1"/>
</dbReference>
<evidence type="ECO:0000256" key="1">
    <source>
        <dbReference type="ARBA" id="ARBA00022723"/>
    </source>
</evidence>
<dbReference type="CDD" id="cd12148">
    <property type="entry name" value="fungal_TF_MHR"/>
    <property type="match status" value="1"/>
</dbReference>
<name>A0A8J2HSN9_9PLEO</name>
<dbReference type="OrthoDB" id="424974at2759"/>
<keyword evidence="6" id="KW-1185">Reference proteome</keyword>
<dbReference type="GO" id="GO:0003677">
    <property type="term" value="F:DNA binding"/>
    <property type="evidence" value="ECO:0007669"/>
    <property type="project" value="InterPro"/>
</dbReference>
<accession>A0A8J2HSN9</accession>
<dbReference type="RefSeq" id="XP_043164014.1">
    <property type="nucleotide sequence ID" value="XM_043308079.1"/>
</dbReference>
<dbReference type="GO" id="GO:0000981">
    <property type="term" value="F:DNA-binding transcription factor activity, RNA polymerase II-specific"/>
    <property type="evidence" value="ECO:0007669"/>
    <property type="project" value="InterPro"/>
</dbReference>
<dbReference type="InterPro" id="IPR007219">
    <property type="entry name" value="XnlR_reg_dom"/>
</dbReference>
<keyword evidence="2" id="KW-0539">Nucleus</keyword>
<feature type="compositionally biased region" description="Polar residues" evidence="3">
    <location>
        <begin position="166"/>
        <end position="177"/>
    </location>
</feature>
<feature type="region of interest" description="Disordered" evidence="3">
    <location>
        <begin position="166"/>
        <end position="198"/>
    </location>
</feature>
<dbReference type="InterPro" id="IPR001138">
    <property type="entry name" value="Zn2Cys6_DnaBD"/>
</dbReference>
<dbReference type="PANTHER" id="PTHR47654">
    <property type="entry name" value="ZN(II)2CYS6 TRANSCRIPTION FACTOR (EUROFUNG)-RELATED"/>
    <property type="match status" value="1"/>
</dbReference>
<dbReference type="InterPro" id="IPR036864">
    <property type="entry name" value="Zn2-C6_fun-type_DNA-bd_sf"/>
</dbReference>
<dbReference type="EMBL" id="CAJRGZ010000015">
    <property type="protein sequence ID" value="CAG5139422.1"/>
    <property type="molecule type" value="Genomic_DNA"/>
</dbReference>